<keyword evidence="1" id="KW-0547">Nucleotide-binding</keyword>
<reference evidence="6 7" key="1">
    <citation type="submission" date="2023-12" db="EMBL/GenBank/DDBJ databases">
        <title>Genome sequencing and assembly of bacterial species from a model synthetic community.</title>
        <authorList>
            <person name="Hogle S.L."/>
        </authorList>
    </citation>
    <scope>NUCLEOTIDE SEQUENCE [LARGE SCALE GENOMIC DNA]</scope>
    <source>
        <strain evidence="6 7">HAMBI_3031</strain>
    </source>
</reference>
<keyword evidence="2" id="KW-0251">Elongation factor</keyword>
<proteinExistence type="predicted"/>
<keyword evidence="7" id="KW-1185">Reference proteome</keyword>
<keyword evidence="3" id="KW-0648">Protein biosynthesis</keyword>
<evidence type="ECO:0000259" key="5">
    <source>
        <dbReference type="Pfam" id="PF03143"/>
    </source>
</evidence>
<dbReference type="RefSeq" id="WP_114790424.1">
    <property type="nucleotide sequence ID" value="NZ_CP139960.1"/>
</dbReference>
<evidence type="ECO:0000256" key="1">
    <source>
        <dbReference type="ARBA" id="ARBA00022741"/>
    </source>
</evidence>
<dbReference type="InterPro" id="IPR004160">
    <property type="entry name" value="Transl_elong_EFTu/EF1A_C"/>
</dbReference>
<feature type="domain" description="Translation elongation factor EFTu/EF1A C-terminal" evidence="5">
    <location>
        <begin position="88"/>
        <end position="181"/>
    </location>
</feature>
<dbReference type="EMBL" id="CP139960">
    <property type="protein sequence ID" value="WQD36818.1"/>
    <property type="molecule type" value="Genomic_DNA"/>
</dbReference>
<evidence type="ECO:0000313" key="7">
    <source>
        <dbReference type="Proteomes" id="UP001325680"/>
    </source>
</evidence>
<accession>A0ABZ0W0N1</accession>
<protein>
    <recommendedName>
        <fullName evidence="5">Translation elongation factor EFTu/EF1A C-terminal domain-containing protein</fullName>
    </recommendedName>
</protein>
<sequence>MNDWDTEGQINIAEFIKETKDFFGTPLTPNKINSKPVNLSDGSAWKYEAGSSLVEMIRLSQQVYQQSDFDQIIENIIGYYQVQLEKIDFLADLKYLDTSEGGRKTPAFSKYRPQIKFGFDDMQTSGEQTFINKTVVNPGEEVEASIRIIAVDHFKNRLQEGMAFEFREGPRIIGTGAIVQLLNEKLRKPADD</sequence>
<dbReference type="SUPFAM" id="SSF50465">
    <property type="entry name" value="EF-Tu/eEF-1alpha/eIF2-gamma C-terminal domain"/>
    <property type="match status" value="1"/>
</dbReference>
<name>A0ABZ0W0N1_9BACT</name>
<dbReference type="InterPro" id="IPR009001">
    <property type="entry name" value="Transl_elong_EF1A/Init_IF2_C"/>
</dbReference>
<evidence type="ECO:0000256" key="3">
    <source>
        <dbReference type="ARBA" id="ARBA00022917"/>
    </source>
</evidence>
<gene>
    <name evidence="6" type="ORF">U0035_14190</name>
</gene>
<dbReference type="Proteomes" id="UP001325680">
    <property type="component" value="Chromosome"/>
</dbReference>
<dbReference type="Pfam" id="PF03143">
    <property type="entry name" value="GTP_EFTU_D3"/>
    <property type="match status" value="1"/>
</dbReference>
<evidence type="ECO:0000313" key="6">
    <source>
        <dbReference type="EMBL" id="WQD36818.1"/>
    </source>
</evidence>
<evidence type="ECO:0000256" key="4">
    <source>
        <dbReference type="ARBA" id="ARBA00023134"/>
    </source>
</evidence>
<evidence type="ECO:0000256" key="2">
    <source>
        <dbReference type="ARBA" id="ARBA00022768"/>
    </source>
</evidence>
<organism evidence="6 7">
    <name type="scientific">Niabella yanshanensis</name>
    <dbReference type="NCBI Taxonomy" id="577386"/>
    <lineage>
        <taxon>Bacteria</taxon>
        <taxon>Pseudomonadati</taxon>
        <taxon>Bacteroidota</taxon>
        <taxon>Chitinophagia</taxon>
        <taxon>Chitinophagales</taxon>
        <taxon>Chitinophagaceae</taxon>
        <taxon>Niabella</taxon>
    </lineage>
</organism>
<dbReference type="Gene3D" id="2.40.30.10">
    <property type="entry name" value="Translation factors"/>
    <property type="match status" value="1"/>
</dbReference>
<keyword evidence="4" id="KW-0342">GTP-binding</keyword>